<dbReference type="Pfam" id="PF13561">
    <property type="entry name" value="adh_short_C2"/>
    <property type="match status" value="1"/>
</dbReference>
<accession>A0AAW0WPD5</accession>
<evidence type="ECO:0008006" key="5">
    <source>
        <dbReference type="Google" id="ProtNLM"/>
    </source>
</evidence>
<dbReference type="PANTHER" id="PTHR24321">
    <property type="entry name" value="DEHYDROGENASES, SHORT CHAIN"/>
    <property type="match status" value="1"/>
</dbReference>
<dbReference type="PRINTS" id="PR00081">
    <property type="entry name" value="GDHRDH"/>
</dbReference>
<dbReference type="PRINTS" id="PR00080">
    <property type="entry name" value="SDRFAMILY"/>
</dbReference>
<dbReference type="InterPro" id="IPR036291">
    <property type="entry name" value="NAD(P)-bd_dom_sf"/>
</dbReference>
<gene>
    <name evidence="3" type="ORF">OTU49_008757</name>
</gene>
<organism evidence="3 4">
    <name type="scientific">Cherax quadricarinatus</name>
    <name type="common">Australian red claw crayfish</name>
    <dbReference type="NCBI Taxonomy" id="27406"/>
    <lineage>
        <taxon>Eukaryota</taxon>
        <taxon>Metazoa</taxon>
        <taxon>Ecdysozoa</taxon>
        <taxon>Arthropoda</taxon>
        <taxon>Crustacea</taxon>
        <taxon>Multicrustacea</taxon>
        <taxon>Malacostraca</taxon>
        <taxon>Eumalacostraca</taxon>
        <taxon>Eucarida</taxon>
        <taxon>Decapoda</taxon>
        <taxon>Pleocyemata</taxon>
        <taxon>Astacidea</taxon>
        <taxon>Parastacoidea</taxon>
        <taxon>Parastacidae</taxon>
        <taxon>Cherax</taxon>
    </lineage>
</organism>
<dbReference type="EMBL" id="JARKIK010000068">
    <property type="protein sequence ID" value="KAK8729308.1"/>
    <property type="molecule type" value="Genomic_DNA"/>
</dbReference>
<dbReference type="PANTHER" id="PTHR24321:SF8">
    <property type="entry name" value="ESTRADIOL 17-BETA-DEHYDROGENASE 8-RELATED"/>
    <property type="match status" value="1"/>
</dbReference>
<protein>
    <recommendedName>
        <fullName evidence="5">Estradiol 17-beta-dehydrogenase 8</fullName>
    </recommendedName>
</protein>
<reference evidence="3 4" key="1">
    <citation type="journal article" date="2024" name="BMC Genomics">
        <title>Genome assembly of redclaw crayfish (Cherax quadricarinatus) provides insights into its immune adaptation and hypoxia tolerance.</title>
        <authorList>
            <person name="Liu Z."/>
            <person name="Zheng J."/>
            <person name="Li H."/>
            <person name="Fang K."/>
            <person name="Wang S."/>
            <person name="He J."/>
            <person name="Zhou D."/>
            <person name="Weng S."/>
            <person name="Chi M."/>
            <person name="Gu Z."/>
            <person name="He J."/>
            <person name="Li F."/>
            <person name="Wang M."/>
        </authorList>
    </citation>
    <scope>NUCLEOTIDE SEQUENCE [LARGE SCALE GENOMIC DNA]</scope>
    <source>
        <strain evidence="3">ZL_2023a</strain>
    </source>
</reference>
<keyword evidence="2" id="KW-0560">Oxidoreductase</keyword>
<evidence type="ECO:0000256" key="2">
    <source>
        <dbReference type="ARBA" id="ARBA00023002"/>
    </source>
</evidence>
<name>A0AAW0WPD5_CHEQU</name>
<dbReference type="InterPro" id="IPR020904">
    <property type="entry name" value="Sc_DH/Rdtase_CS"/>
</dbReference>
<dbReference type="GO" id="GO:0016491">
    <property type="term" value="F:oxidoreductase activity"/>
    <property type="evidence" value="ECO:0007669"/>
    <property type="project" value="UniProtKB-KW"/>
</dbReference>
<evidence type="ECO:0000313" key="3">
    <source>
        <dbReference type="EMBL" id="KAK8729308.1"/>
    </source>
</evidence>
<comment type="caution">
    <text evidence="3">The sequence shown here is derived from an EMBL/GenBank/DDBJ whole genome shotgun (WGS) entry which is preliminary data.</text>
</comment>
<dbReference type="CDD" id="cd05233">
    <property type="entry name" value="SDR_c"/>
    <property type="match status" value="1"/>
</dbReference>
<dbReference type="AlphaFoldDB" id="A0AAW0WPD5"/>
<dbReference type="Gene3D" id="3.40.50.720">
    <property type="entry name" value="NAD(P)-binding Rossmann-like Domain"/>
    <property type="match status" value="1"/>
</dbReference>
<dbReference type="FunFam" id="3.40.50.720:FF:000084">
    <property type="entry name" value="Short-chain dehydrogenase reductase"/>
    <property type="match status" value="1"/>
</dbReference>
<dbReference type="Proteomes" id="UP001445076">
    <property type="component" value="Unassembled WGS sequence"/>
</dbReference>
<dbReference type="SUPFAM" id="SSF51735">
    <property type="entry name" value="NAD(P)-binding Rossmann-fold domains"/>
    <property type="match status" value="1"/>
</dbReference>
<dbReference type="PROSITE" id="PS00061">
    <property type="entry name" value="ADH_SHORT"/>
    <property type="match status" value="1"/>
</dbReference>
<evidence type="ECO:0000256" key="1">
    <source>
        <dbReference type="ARBA" id="ARBA00006484"/>
    </source>
</evidence>
<comment type="similarity">
    <text evidence="1">Belongs to the short-chain dehydrogenases/reductases (SDR) family.</text>
</comment>
<keyword evidence="4" id="KW-1185">Reference proteome</keyword>
<dbReference type="InterPro" id="IPR002347">
    <property type="entry name" value="SDR_fam"/>
</dbReference>
<proteinExistence type="inferred from homology"/>
<sequence>MSSNFGGKVALVTGGGGGIGRALCQVLVRDGAKVVAADRNFQTAQETVSLLPNPGDHLAVSMDVTSNESIDSAIKAITEKYQTPPSLVANCAGVLEMAPSWELDEKTFANASDVNFKGTFYVSQAVIKLLLKQQAPGAVVNIASIAGGYGLRDLSHYSGSKGAVMSLTKAMAGELAKKGIRVNCVLPGLIDTPLVRDTPLADSIIPFTALGRKGQPGEVAEVLAFLLSEKSSYMVGSCVEVTGGYTM</sequence>
<evidence type="ECO:0000313" key="4">
    <source>
        <dbReference type="Proteomes" id="UP001445076"/>
    </source>
</evidence>